<dbReference type="AlphaFoldDB" id="A0A9Q1UWB6"/>
<dbReference type="Gene3D" id="2.60.40.1430">
    <property type="entry name" value="Perfringolysin, domain 4"/>
    <property type="match status" value="2"/>
</dbReference>
<dbReference type="InterPro" id="IPR036359">
    <property type="entry name" value="Thiol_cytolysin_sf"/>
</dbReference>
<name>A0A9Q1UWB6_CLOBO</name>
<dbReference type="OrthoDB" id="2084397at2"/>
<dbReference type="Proteomes" id="UP000037540">
    <property type="component" value="Unassembled WGS sequence"/>
</dbReference>
<proteinExistence type="predicted"/>
<dbReference type="GO" id="GO:0015485">
    <property type="term" value="F:cholesterol binding"/>
    <property type="evidence" value="ECO:0007669"/>
    <property type="project" value="InterPro"/>
</dbReference>
<comment type="caution">
    <text evidence="1">The sequence shown here is derived from an EMBL/GenBank/DDBJ whole genome shotgun (WGS) entry which is preliminary data.</text>
</comment>
<dbReference type="InterPro" id="IPR038700">
    <property type="entry name" value="Thiol_cytolys_C_sf"/>
</dbReference>
<evidence type="ECO:0000313" key="2">
    <source>
        <dbReference type="Proteomes" id="UP000037540"/>
    </source>
</evidence>
<reference evidence="1 2" key="1">
    <citation type="submission" date="2015-07" db="EMBL/GenBank/DDBJ databases">
        <title>Draft genome sequences of 17 French Clostridium botulinum group III.</title>
        <authorList>
            <person name="Woudstra C."/>
            <person name="Le Marechal C."/>
            <person name="Souillard R."/>
            <person name="Bayon-Auboyer M.-H."/>
            <person name="Dessouter D."/>
            <person name="Fach P."/>
        </authorList>
    </citation>
    <scope>NUCLEOTIDE SEQUENCE [LARGE SCALE GENOMIC DNA]</scope>
    <source>
        <strain evidence="1 2">12LNRI-CD</strain>
    </source>
</reference>
<organism evidence="1 2">
    <name type="scientific">Clostridium botulinum</name>
    <dbReference type="NCBI Taxonomy" id="1491"/>
    <lineage>
        <taxon>Bacteria</taxon>
        <taxon>Bacillati</taxon>
        <taxon>Bacillota</taxon>
        <taxon>Clostridia</taxon>
        <taxon>Eubacteriales</taxon>
        <taxon>Clostridiaceae</taxon>
        <taxon>Clostridium</taxon>
    </lineage>
</organism>
<protein>
    <recommendedName>
        <fullName evidence="3">DUF11 domain-containing protein</fullName>
    </recommendedName>
</protein>
<accession>A0A9Q1UWB6</accession>
<evidence type="ECO:0000313" key="1">
    <source>
        <dbReference type="EMBL" id="KOA83254.1"/>
    </source>
</evidence>
<dbReference type="InterPro" id="IPR047589">
    <property type="entry name" value="DUF11_rpt"/>
</dbReference>
<gene>
    <name evidence="1" type="ORF">ADU74_12590</name>
</gene>
<dbReference type="SUPFAM" id="SSF56978">
    <property type="entry name" value="Perfringolysin"/>
    <property type="match status" value="1"/>
</dbReference>
<dbReference type="EMBL" id="LGVR01000088">
    <property type="protein sequence ID" value="KOA83254.1"/>
    <property type="molecule type" value="Genomic_DNA"/>
</dbReference>
<evidence type="ECO:0008006" key="3">
    <source>
        <dbReference type="Google" id="ProtNLM"/>
    </source>
</evidence>
<sequence length="381" mass="41515">MLTNAVEPTLSASPLNGDGYVEVTNDGSFTATLYVEYLYNGKYYPINSGLFATGTSKQIILPQGATNIFVLVQIANGLAQFTPVYNYNFDNSRILKLKISGTTFNQSCNDITNDPNYPSTTPPQFYVSIKNSGGFIARFRIKYTFNSKEYKLDSEVFTLEMTRRVILPPKSTNIFVLVEIFNGLKWFPLYNNNFATPKTLQMQLYGTIFSPQYKILPNTPSVGDSPAPKMLVVQYPDKSEVYSGEVVVVVTNVSNLGTATASKVSLLSTLPANATFIPGSLNINNTSTSDIEFPTTGIPLGDIGINNTVIVTYQLTFKATASTNTLKSPIVNYISSDNNNSNSPIVTFTGIATPLTVKVNSNNSGCCNCCCCCTPKFNTCS</sequence>
<dbReference type="RefSeq" id="WP_013726189.1">
    <property type="nucleotide sequence ID" value="NZ_LGVO01000056.1"/>
</dbReference>
<dbReference type="NCBIfam" id="TIGR01451">
    <property type="entry name" value="B_ant_repeat"/>
    <property type="match status" value="1"/>
</dbReference>